<feature type="binding site" evidence="2">
    <location>
        <position position="69"/>
    </location>
    <ligand>
        <name>Fe cation</name>
        <dbReference type="ChEBI" id="CHEBI:24875"/>
    </ligand>
</feature>
<dbReference type="EMBL" id="RIZI01000184">
    <property type="protein sequence ID" value="RNF59541.1"/>
    <property type="molecule type" value="Genomic_DNA"/>
</dbReference>
<dbReference type="Pfam" id="PF00374">
    <property type="entry name" value="NiFeSe_Hases"/>
    <property type="match status" value="2"/>
</dbReference>
<dbReference type="PANTHER" id="PTHR43600:SF4">
    <property type="entry name" value="CYTOSOLIC NIFE-HYDROGENASE, ALPHA SUBUNIT"/>
    <property type="match status" value="1"/>
</dbReference>
<dbReference type="InterPro" id="IPR029014">
    <property type="entry name" value="NiFe-Hase_large"/>
</dbReference>
<dbReference type="Gene3D" id="1.10.645.10">
    <property type="entry name" value="Cytochrome-c3 Hydrogenase, chain B"/>
    <property type="match status" value="1"/>
</dbReference>
<keyword evidence="2" id="KW-0533">Nickel</keyword>
<dbReference type="GO" id="GO:0008901">
    <property type="term" value="F:ferredoxin hydrogenase activity"/>
    <property type="evidence" value="ECO:0007669"/>
    <property type="project" value="InterPro"/>
</dbReference>
<keyword evidence="2" id="KW-0460">Magnesium</keyword>
<keyword evidence="2" id="KW-0479">Metal-binding</keyword>
<feature type="binding site" evidence="2">
    <location>
        <position position="372"/>
    </location>
    <ligand>
        <name>Mg(2+)</name>
        <dbReference type="ChEBI" id="CHEBI:18420"/>
    </ligand>
</feature>
<feature type="binding site" evidence="2">
    <location>
        <position position="47"/>
    </location>
    <ligand>
        <name>Mg(2+)</name>
        <dbReference type="ChEBI" id="CHEBI:18420"/>
    </ligand>
</feature>
<sequence length="432" mass="47881">MIQPREIRLCVPVLARVEGEGALDLEVHGGRIQTLRLRIFEPPRLFEKFLEGREYQEVPDMVARICGICPVAYQMSAVHAIEGVFGLDPGPWVRAMRRVFYCGEWIQSHALHIHLLAAPDFLGYGSAPEMAAAHPEAVRRGLALQEIGNAIMRLFGGRSVHPVGARIGGFHHAPAAADVVTLRERLRAALPQAEALVAWTAALPLPENGQDFVSVALRHPDEYPMNEGHIAASNGLDIPIAEYEARFAEHQEPHSTALYATLDGQPYLVGPLARLNLNQDRLHPSVREALARTGIPFPSRNMFHSIVARAAEIHYALLEAIRLLEGYREPPSPAVEGTPRAGTGFGCTEAPRGLLWHRYDLDGDGLVRHARIIPPTSQNQARIEEDLHRSLEALGLDKDDEALRQRAEMVIRNYDPCISCATHFLTVRVGRR</sequence>
<name>A0A3M8QV47_9PROT</name>
<comment type="caution">
    <text evidence="3">The sequence shown here is derived from an EMBL/GenBank/DDBJ whole genome shotgun (WGS) entry which is preliminary data.</text>
</comment>
<keyword evidence="2" id="KW-0408">Iron</keyword>
<feature type="binding site" evidence="2">
    <location>
        <position position="423"/>
    </location>
    <ligand>
        <name>Mg(2+)</name>
        <dbReference type="ChEBI" id="CHEBI:18420"/>
    </ligand>
</feature>
<reference evidence="3" key="1">
    <citation type="submission" date="2018-10" db="EMBL/GenBank/DDBJ databases">
        <title>Acidithiobacillus sulfuriphilus sp. nov.: an extremely acidophilic sulfur-oxidizing chemolithotroph isolated from a neutral pH environment.</title>
        <authorList>
            <person name="Falagan C."/>
            <person name="Moya-Beltran A."/>
            <person name="Quatrini R."/>
            <person name="Johnson D.B."/>
        </authorList>
    </citation>
    <scope>NUCLEOTIDE SEQUENCE [LARGE SCALE GENOMIC DNA]</scope>
    <source>
        <strain evidence="3">CJ-2</strain>
    </source>
</reference>
<gene>
    <name evidence="3" type="ORF">EC580_11165</name>
</gene>
<protein>
    <submittedName>
        <fullName evidence="3">Ni/Fe hydrogenase subunit alpha</fullName>
    </submittedName>
</protein>
<dbReference type="PROSITE" id="PS00508">
    <property type="entry name" value="NI_HGENASE_L_2"/>
    <property type="match status" value="1"/>
</dbReference>
<feature type="binding site" evidence="2">
    <location>
        <position position="66"/>
    </location>
    <ligand>
        <name>Ni(2+)</name>
        <dbReference type="ChEBI" id="CHEBI:49786"/>
    </ligand>
</feature>
<comment type="cofactor">
    <cofactor evidence="2">
        <name>Fe cation</name>
        <dbReference type="ChEBI" id="CHEBI:24875"/>
    </cofactor>
</comment>
<dbReference type="SUPFAM" id="SSF56762">
    <property type="entry name" value="HydB/Nqo4-like"/>
    <property type="match status" value="1"/>
</dbReference>
<evidence type="ECO:0000256" key="1">
    <source>
        <dbReference type="ARBA" id="ARBA00023002"/>
    </source>
</evidence>
<dbReference type="OrthoDB" id="9761717at2"/>
<feature type="binding site" evidence="2">
    <location>
        <position position="417"/>
    </location>
    <ligand>
        <name>Ni(2+)</name>
        <dbReference type="ChEBI" id="CHEBI:49786"/>
    </ligand>
</feature>
<dbReference type="AlphaFoldDB" id="A0A3M8QV47"/>
<comment type="cofactor">
    <cofactor evidence="2">
        <name>Ni(2+)</name>
        <dbReference type="ChEBI" id="CHEBI:49786"/>
    </cofactor>
</comment>
<proteinExistence type="predicted"/>
<evidence type="ECO:0000256" key="2">
    <source>
        <dbReference type="PIRSR" id="PIRSR601501-1"/>
    </source>
</evidence>
<feature type="binding site" evidence="2">
    <location>
        <position position="69"/>
    </location>
    <ligand>
        <name>Ni(2+)</name>
        <dbReference type="ChEBI" id="CHEBI:49786"/>
    </ligand>
</feature>
<keyword evidence="1" id="KW-0560">Oxidoreductase</keyword>
<dbReference type="InterPro" id="IPR018194">
    <property type="entry name" value="Ni-dep_hyd_lsu_Ni_BS"/>
</dbReference>
<accession>A0A3M8QV47</accession>
<dbReference type="PANTHER" id="PTHR43600">
    <property type="entry name" value="COENZYME F420 HYDROGENASE, SUBUNIT ALPHA"/>
    <property type="match status" value="1"/>
</dbReference>
<feature type="binding site" evidence="2">
    <location>
        <position position="420"/>
    </location>
    <ligand>
        <name>Fe cation</name>
        <dbReference type="ChEBI" id="CHEBI:24875"/>
    </ligand>
</feature>
<dbReference type="RefSeq" id="WP_123105058.1">
    <property type="nucleotide sequence ID" value="NZ_CP127527.1"/>
</dbReference>
<organism evidence="3">
    <name type="scientific">Acidithiobacillus sulfuriphilus</name>
    <dbReference type="NCBI Taxonomy" id="1867749"/>
    <lineage>
        <taxon>Bacteria</taxon>
        <taxon>Pseudomonadati</taxon>
        <taxon>Pseudomonadota</taxon>
        <taxon>Acidithiobacillia</taxon>
        <taxon>Acidithiobacillales</taxon>
        <taxon>Acidithiobacillaceae</taxon>
        <taxon>Acidithiobacillus</taxon>
    </lineage>
</organism>
<evidence type="ECO:0000313" key="3">
    <source>
        <dbReference type="EMBL" id="RNF59541.1"/>
    </source>
</evidence>
<dbReference type="InterPro" id="IPR001501">
    <property type="entry name" value="Ni-dep_hyd_lsu"/>
</dbReference>
<dbReference type="GO" id="GO:0016151">
    <property type="term" value="F:nickel cation binding"/>
    <property type="evidence" value="ECO:0007669"/>
    <property type="project" value="InterPro"/>
</dbReference>